<dbReference type="EC" id="4.6.1.13" evidence="2"/>
<evidence type="ECO:0000313" key="8">
    <source>
        <dbReference type="Proteomes" id="UP000006160"/>
    </source>
</evidence>
<organism evidence="7 8">
    <name type="scientific">Clostridium botulinum D str. 1873</name>
    <dbReference type="NCBI Taxonomy" id="592027"/>
    <lineage>
        <taxon>Bacteria</taxon>
        <taxon>Bacillati</taxon>
        <taxon>Bacillota</taxon>
        <taxon>Clostridia</taxon>
        <taxon>Eubacteriales</taxon>
        <taxon>Clostridiaceae</taxon>
        <taxon>Clostridium</taxon>
    </lineage>
</organism>
<evidence type="ECO:0000313" key="7">
    <source>
        <dbReference type="EMBL" id="ACT33715.1"/>
    </source>
</evidence>
<geneLocation type="plasmid" evidence="7 8">
    <name>pCLG2</name>
</geneLocation>
<dbReference type="SMART" id="SM00148">
    <property type="entry name" value="PLCXc"/>
    <property type="match status" value="1"/>
</dbReference>
<keyword evidence="7" id="KW-0614">Plasmid</keyword>
<dbReference type="GO" id="GO:0006629">
    <property type="term" value="P:lipid metabolic process"/>
    <property type="evidence" value="ECO:0007669"/>
    <property type="project" value="InterPro"/>
</dbReference>
<dbReference type="GO" id="GO:0004436">
    <property type="term" value="F:phosphatidylinositol diacylglycerol-lyase activity"/>
    <property type="evidence" value="ECO:0007669"/>
    <property type="project" value="UniProtKB-EC"/>
</dbReference>
<name>A0A9N7G1W4_CLOBO</name>
<dbReference type="PANTHER" id="PTHR13593">
    <property type="match status" value="1"/>
</dbReference>
<dbReference type="InterPro" id="IPR000909">
    <property type="entry name" value="PLipase_C_PInositol-sp_X_dom"/>
</dbReference>
<evidence type="ECO:0000256" key="4">
    <source>
        <dbReference type="ARBA" id="ARBA00030474"/>
    </source>
</evidence>
<evidence type="ECO:0000256" key="2">
    <source>
        <dbReference type="ARBA" id="ARBA00012581"/>
    </source>
</evidence>
<dbReference type="Pfam" id="PF00388">
    <property type="entry name" value="PI-PLC-X"/>
    <property type="match status" value="1"/>
</dbReference>
<evidence type="ECO:0000259" key="6">
    <source>
        <dbReference type="SMART" id="SM00148"/>
    </source>
</evidence>
<dbReference type="GO" id="GO:0008081">
    <property type="term" value="F:phosphoric diester hydrolase activity"/>
    <property type="evidence" value="ECO:0007669"/>
    <property type="project" value="InterPro"/>
</dbReference>
<dbReference type="InterPro" id="IPR051057">
    <property type="entry name" value="PI-PLC_domain"/>
</dbReference>
<dbReference type="RefSeq" id="WP_012775910.1">
    <property type="nucleotide sequence ID" value="NC_012945.1"/>
</dbReference>
<evidence type="ECO:0000256" key="1">
    <source>
        <dbReference type="ARBA" id="ARBA00001316"/>
    </source>
</evidence>
<dbReference type="CDD" id="cd08586">
    <property type="entry name" value="PI-PLCc_BcPLC_like"/>
    <property type="match status" value="1"/>
</dbReference>
<dbReference type="InterPro" id="IPR017946">
    <property type="entry name" value="PLC-like_Pdiesterase_TIM-brl"/>
</dbReference>
<dbReference type="Gene3D" id="3.20.20.190">
    <property type="entry name" value="Phosphatidylinositol (PI) phosphodiesterase"/>
    <property type="match status" value="1"/>
</dbReference>
<proteinExistence type="predicted"/>
<sequence length="332" mass="38096">MMNNIKLGYSHDDDICQDQSQWMANLNDNKLLSSISIPGTHDTMSIGWGGDISQNQSKTLRNQLISGIRFLDIRLAAYPNYSDLLYCYHGFIYLHSTFREVLDIVTSFLKEHPSETILIRIKQEYTNETNKVFASLLKKILEDSKYLDYVFKGKGIYNPKLKELRGKFIILQNFAGIIEYLLYTQNFNIQDDYYISTNWGLYDKWLKIKLQLFTANNFYLMGNNTKFINYLSGSGGVFPYFVASGHVNPGTYAPRLSTGLTEPAFHDYYPDFPRVNWCGVFATIAFEGTNNLAITYINKIKPLYVGIVVSDFPGQGLINTVISVNFNKKTYK</sequence>
<dbReference type="Proteomes" id="UP000006160">
    <property type="component" value="Plasmid pCLG2"/>
</dbReference>
<dbReference type="PANTHER" id="PTHR13593:SF113">
    <property type="entry name" value="SI:DKEY-266F7.9"/>
    <property type="match status" value="1"/>
</dbReference>
<feature type="domain" description="Phosphatidylinositol-specific phospholipase C X" evidence="6">
    <location>
        <begin position="26"/>
        <end position="173"/>
    </location>
</feature>
<dbReference type="EMBL" id="CP001660">
    <property type="protein sequence ID" value="ACT33715.1"/>
    <property type="molecule type" value="Genomic_DNA"/>
</dbReference>
<dbReference type="PROSITE" id="PS50007">
    <property type="entry name" value="PIPLC_X_DOMAIN"/>
    <property type="match status" value="1"/>
</dbReference>
<dbReference type="SUPFAM" id="SSF51695">
    <property type="entry name" value="PLC-like phosphodiesterases"/>
    <property type="match status" value="1"/>
</dbReference>
<gene>
    <name evidence="7" type="ORF">CLG_A0003</name>
</gene>
<evidence type="ECO:0000256" key="5">
    <source>
        <dbReference type="ARBA" id="ARBA00030782"/>
    </source>
</evidence>
<dbReference type="AlphaFoldDB" id="A0A9N7G1W4"/>
<evidence type="ECO:0000256" key="3">
    <source>
        <dbReference type="ARBA" id="ARBA00019758"/>
    </source>
</evidence>
<protein>
    <recommendedName>
        <fullName evidence="3">1-phosphatidylinositol phosphodiesterase</fullName>
        <ecNumber evidence="2">4.6.1.13</ecNumber>
    </recommendedName>
    <alternativeName>
        <fullName evidence="4">Phosphatidylinositol diacylglycerol-lyase</fullName>
    </alternativeName>
    <alternativeName>
        <fullName evidence="5">Phosphatidylinositol-specific phospholipase C</fullName>
    </alternativeName>
</protein>
<reference evidence="7 8" key="1">
    <citation type="submission" date="2009-10" db="EMBL/GenBank/DDBJ databases">
        <authorList>
            <person name="Joardar V."/>
            <person name="Shrivastava S."/>
            <person name="Brinkac L.M."/>
            <person name="Harkins D.M."/>
            <person name="Durkin A.S."/>
            <person name="Sutton G."/>
        </authorList>
    </citation>
    <scope>NUCLEOTIDE SEQUENCE [LARGE SCALE GENOMIC DNA]</scope>
    <source>
        <strain evidence="8">D str. 1873</strain>
        <plasmid evidence="7 8">pCLG2</plasmid>
    </source>
</reference>
<accession>A0A9N7G1W4</accession>
<comment type="catalytic activity">
    <reaction evidence="1">
        <text>a 1,2-diacyl-sn-glycero-3-phospho-(1D-myo-inositol) = 1D-myo-inositol 1,2-cyclic phosphate + a 1,2-diacyl-sn-glycerol</text>
        <dbReference type="Rhea" id="RHEA:17093"/>
        <dbReference type="ChEBI" id="CHEBI:17815"/>
        <dbReference type="ChEBI" id="CHEBI:57880"/>
        <dbReference type="ChEBI" id="CHEBI:58484"/>
        <dbReference type="EC" id="4.6.1.13"/>
    </reaction>
</comment>